<name>A0A166QNI5_PSEFL</name>
<sequence>MVRRTSAPGTKKRRPRITWDTAKIELLGKMADAALAASLGVTRTTVTNKRLELKIPAFVTQKDHKWKASDRKQLGVMSDISLSQKLGICSSQVRNMRLKLEIPAYQNLPTFPAGAVKLLGVEPDSHIAKRFGISAALVGRERAKRGIACAPHPGRGDLSLPKKAIKDIGRMMDTMVAEKHKVPVSAVRKYRAVHGIPASESRERKPLPIAAIALLGTMSDGDLARRFGGSAALYRLRRIHAGIPSYQSKAKA</sequence>
<reference evidence="1 2" key="2">
    <citation type="journal article" date="2018" name="Nature">
        <title>Mutant phenotypes for thousands of bacterial genes of unknown function.</title>
        <authorList>
            <person name="Price M.N."/>
            <person name="Wetmore K.M."/>
            <person name="Waters R.J."/>
            <person name="Callaghan M."/>
            <person name="Ray J."/>
            <person name="Liu H."/>
            <person name="Kuehl J.V."/>
            <person name="Melnyk R.A."/>
            <person name="Lamson J.S."/>
            <person name="Suh Y."/>
            <person name="Carlson H.K."/>
            <person name="Esquivel Z."/>
            <person name="Sadeeshkumar H."/>
            <person name="Chakraborty R."/>
            <person name="Zane G.M."/>
            <person name="Rubin B.E."/>
            <person name="Wall J.D."/>
            <person name="Visel A."/>
            <person name="Bristow J."/>
            <person name="Blow M.J."/>
            <person name="Arkin A.P."/>
            <person name="Deutschbauer A.M."/>
        </authorList>
    </citation>
    <scope>NUCLEOTIDE SEQUENCE [LARGE SCALE GENOMIC DNA]</scope>
    <source>
        <strain evidence="1 2">FW300-N1B4</strain>
    </source>
</reference>
<evidence type="ECO:0000313" key="2">
    <source>
        <dbReference type="Proteomes" id="UP000076489"/>
    </source>
</evidence>
<accession>A0A166QNI5</accession>
<dbReference type="OrthoDB" id="258970at2"/>
<dbReference type="RefSeq" id="WP_063340637.1">
    <property type="nucleotide sequence ID" value="NZ_LUKJ01000002.1"/>
</dbReference>
<gene>
    <name evidence="1" type="ORF">A1D17_03355</name>
</gene>
<evidence type="ECO:0000313" key="1">
    <source>
        <dbReference type="EMBL" id="KZN20589.1"/>
    </source>
</evidence>
<organism evidence="1 2">
    <name type="scientific">Pseudomonas fluorescens</name>
    <dbReference type="NCBI Taxonomy" id="294"/>
    <lineage>
        <taxon>Bacteria</taxon>
        <taxon>Pseudomonadati</taxon>
        <taxon>Pseudomonadota</taxon>
        <taxon>Gammaproteobacteria</taxon>
        <taxon>Pseudomonadales</taxon>
        <taxon>Pseudomonadaceae</taxon>
        <taxon>Pseudomonas</taxon>
    </lineage>
</organism>
<reference evidence="2" key="1">
    <citation type="submission" date="2016-03" db="EMBL/GenBank/DDBJ databases">
        <authorList>
            <person name="Ray J."/>
            <person name="Price M."/>
            <person name="Deutschbauer A."/>
        </authorList>
    </citation>
    <scope>NUCLEOTIDE SEQUENCE [LARGE SCALE GENOMIC DNA]</scope>
    <source>
        <strain evidence="2">FW300-N1B4</strain>
    </source>
</reference>
<proteinExistence type="predicted"/>
<dbReference type="AlphaFoldDB" id="A0A166QNI5"/>
<comment type="caution">
    <text evidence="1">The sequence shown here is derived from an EMBL/GenBank/DDBJ whole genome shotgun (WGS) entry which is preliminary data.</text>
</comment>
<dbReference type="EMBL" id="LUKJ01000002">
    <property type="protein sequence ID" value="KZN20589.1"/>
    <property type="molecule type" value="Genomic_DNA"/>
</dbReference>
<protein>
    <submittedName>
        <fullName evidence="1">Uncharacterized protein</fullName>
    </submittedName>
</protein>
<dbReference type="Proteomes" id="UP000076489">
    <property type="component" value="Unassembled WGS sequence"/>
</dbReference>